<keyword evidence="6" id="KW-1185">Reference proteome</keyword>
<name>A0ABS8PRB0_9BACT</name>
<dbReference type="InterPro" id="IPR002912">
    <property type="entry name" value="ACT_dom"/>
</dbReference>
<proteinExistence type="predicted"/>
<keyword evidence="1" id="KW-0554">One-carbon metabolism</keyword>
<dbReference type="NCBIfam" id="TIGR00655">
    <property type="entry name" value="PurU"/>
    <property type="match status" value="1"/>
</dbReference>
<dbReference type="PRINTS" id="PR01575">
    <property type="entry name" value="FFH4HYDRLASE"/>
</dbReference>
<dbReference type="EMBL" id="JAJNEC010000004">
    <property type="protein sequence ID" value="MCD2422391.1"/>
    <property type="molecule type" value="Genomic_DNA"/>
</dbReference>
<evidence type="ECO:0000313" key="6">
    <source>
        <dbReference type="Proteomes" id="UP001199816"/>
    </source>
</evidence>
<dbReference type="GO" id="GO:0008864">
    <property type="term" value="F:formyltetrahydrofolate deformylase activity"/>
    <property type="evidence" value="ECO:0007669"/>
    <property type="project" value="UniProtKB-EC"/>
</dbReference>
<keyword evidence="2 5" id="KW-0378">Hydrolase</keyword>
<dbReference type="Proteomes" id="UP001199816">
    <property type="component" value="Unassembled WGS sequence"/>
</dbReference>
<dbReference type="PROSITE" id="PS51671">
    <property type="entry name" value="ACT"/>
    <property type="match status" value="1"/>
</dbReference>
<evidence type="ECO:0000256" key="3">
    <source>
        <dbReference type="NCBIfam" id="TIGR00655"/>
    </source>
</evidence>
<dbReference type="InterPro" id="IPR036477">
    <property type="entry name" value="Formyl_transf_N_sf"/>
</dbReference>
<evidence type="ECO:0000259" key="4">
    <source>
        <dbReference type="PROSITE" id="PS51671"/>
    </source>
</evidence>
<evidence type="ECO:0000313" key="5">
    <source>
        <dbReference type="EMBL" id="MCD2422391.1"/>
    </source>
</evidence>
<gene>
    <name evidence="5" type="primary">purU</name>
    <name evidence="5" type="ORF">LQ567_06425</name>
</gene>
<dbReference type="SUPFAM" id="SSF55021">
    <property type="entry name" value="ACT-like"/>
    <property type="match status" value="1"/>
</dbReference>
<dbReference type="InterPro" id="IPR045865">
    <property type="entry name" value="ACT-like_dom_sf"/>
</dbReference>
<dbReference type="InterPro" id="IPR004810">
    <property type="entry name" value="PurU"/>
</dbReference>
<dbReference type="SUPFAM" id="SSF53328">
    <property type="entry name" value="Formyltransferase"/>
    <property type="match status" value="1"/>
</dbReference>
<protein>
    <recommendedName>
        <fullName evidence="3">Formyltetrahydrofolate deformylase</fullName>
        <ecNumber evidence="3">3.5.1.10</ecNumber>
    </recommendedName>
</protein>
<dbReference type="NCBIfam" id="NF004684">
    <property type="entry name" value="PRK06027.1"/>
    <property type="match status" value="1"/>
</dbReference>
<dbReference type="PIRSF" id="PIRSF036480">
    <property type="entry name" value="FormyFH4_hydr"/>
    <property type="match status" value="1"/>
</dbReference>
<feature type="domain" description="ACT" evidence="4">
    <location>
        <begin position="2"/>
        <end position="81"/>
    </location>
</feature>
<dbReference type="InterPro" id="IPR002376">
    <property type="entry name" value="Formyl_transf_N"/>
</dbReference>
<accession>A0ABS8PRB0</accession>
<dbReference type="PANTHER" id="PTHR42706">
    <property type="entry name" value="FORMYLTETRAHYDROFOLATE DEFORMYLASE"/>
    <property type="match status" value="1"/>
</dbReference>
<evidence type="ECO:0000256" key="1">
    <source>
        <dbReference type="ARBA" id="ARBA00022563"/>
    </source>
</evidence>
<dbReference type="Gene3D" id="3.30.70.260">
    <property type="match status" value="1"/>
</dbReference>
<comment type="caution">
    <text evidence="5">The sequence shown here is derived from an EMBL/GenBank/DDBJ whole genome shotgun (WGS) entry which is preliminary data.</text>
</comment>
<sequence>MIILIQCTDQVGLVAAISKVMADADLNIISMREYVNVEANRFYLRLEIMADIINAAHVEAALLNVLPPGCSIFIQPAVKKKVAVLVTKEYHCLGDILLRNYFNTLGASVECVIGNHETLRSLTDKFDIPFHYVDHLDRTKAAFEEAVSAVLGNYRFDYIILAKFMRILSPGFVAAYPHRIINIHHSFLPAFVGASPYRQAHERGVKLIGATAHFVTDVLDEGPIIAQQIIPVNHAHSVTDMVTLGKEIEESVLAKALQLVLQDRVIVDGNKTVVFEN</sequence>
<dbReference type="PANTHER" id="PTHR42706:SF1">
    <property type="entry name" value="FORMYLTETRAHYDROFOLATE DEFORMYLASE 2, MITOCHONDRIAL"/>
    <property type="match status" value="1"/>
</dbReference>
<dbReference type="EC" id="3.5.1.10" evidence="3"/>
<dbReference type="Gene3D" id="3.40.50.170">
    <property type="entry name" value="Formyl transferase, N-terminal domain"/>
    <property type="match status" value="1"/>
</dbReference>
<organism evidence="5 6">
    <name type="scientific">Niabella pedocola</name>
    <dbReference type="NCBI Taxonomy" id="1752077"/>
    <lineage>
        <taxon>Bacteria</taxon>
        <taxon>Pseudomonadati</taxon>
        <taxon>Bacteroidota</taxon>
        <taxon>Chitinophagia</taxon>
        <taxon>Chitinophagales</taxon>
        <taxon>Chitinophagaceae</taxon>
        <taxon>Niabella</taxon>
    </lineage>
</organism>
<evidence type="ECO:0000256" key="2">
    <source>
        <dbReference type="ARBA" id="ARBA00022801"/>
    </source>
</evidence>
<reference evidence="5 6" key="1">
    <citation type="submission" date="2021-11" db="EMBL/GenBank/DDBJ databases">
        <title>Genomic of Niabella pedocola.</title>
        <authorList>
            <person name="Wu T."/>
        </authorList>
    </citation>
    <scope>NUCLEOTIDE SEQUENCE [LARGE SCALE GENOMIC DNA]</scope>
    <source>
        <strain evidence="5 6">JCM 31011</strain>
    </source>
</reference>
<dbReference type="RefSeq" id="WP_231003343.1">
    <property type="nucleotide sequence ID" value="NZ_JAJNEC010000004.1"/>
</dbReference>
<dbReference type="Pfam" id="PF00551">
    <property type="entry name" value="Formyl_trans_N"/>
    <property type="match status" value="1"/>
</dbReference>